<evidence type="ECO:0000313" key="2">
    <source>
        <dbReference type="Proteomes" id="UP000287651"/>
    </source>
</evidence>
<gene>
    <name evidence="1" type="ORF">B296_00035120</name>
</gene>
<reference evidence="1 2" key="1">
    <citation type="journal article" date="2014" name="Agronomy (Basel)">
        <title>A Draft Genome Sequence for Ensete ventricosum, the Drought-Tolerant Tree Against Hunger.</title>
        <authorList>
            <person name="Harrison J."/>
            <person name="Moore K.A."/>
            <person name="Paszkiewicz K."/>
            <person name="Jones T."/>
            <person name="Grant M."/>
            <person name="Ambacheew D."/>
            <person name="Muzemil S."/>
            <person name="Studholme D.J."/>
        </authorList>
    </citation>
    <scope>NUCLEOTIDE SEQUENCE [LARGE SCALE GENOMIC DNA]</scope>
</reference>
<dbReference type="EMBL" id="AMZH03020608">
    <property type="protein sequence ID" value="RRT39008.1"/>
    <property type="molecule type" value="Genomic_DNA"/>
</dbReference>
<sequence length="99" mass="11380">MLDKNQHQIDADLPGIVWSSSHNFISSRGSSLLQIHWQLDIKRCSCSPDAIFFSGTDNSLSTLYNVTTFYAHFLRQFYHDFLFSNLIQNVEGCMDRSSL</sequence>
<comment type="caution">
    <text evidence="1">The sequence shown here is derived from an EMBL/GenBank/DDBJ whole genome shotgun (WGS) entry which is preliminary data.</text>
</comment>
<protein>
    <submittedName>
        <fullName evidence="1">Uncharacterized protein</fullName>
    </submittedName>
</protein>
<dbReference type="AlphaFoldDB" id="A0A426XHP5"/>
<organism evidence="1 2">
    <name type="scientific">Ensete ventricosum</name>
    <name type="common">Abyssinian banana</name>
    <name type="synonym">Musa ensete</name>
    <dbReference type="NCBI Taxonomy" id="4639"/>
    <lineage>
        <taxon>Eukaryota</taxon>
        <taxon>Viridiplantae</taxon>
        <taxon>Streptophyta</taxon>
        <taxon>Embryophyta</taxon>
        <taxon>Tracheophyta</taxon>
        <taxon>Spermatophyta</taxon>
        <taxon>Magnoliopsida</taxon>
        <taxon>Liliopsida</taxon>
        <taxon>Zingiberales</taxon>
        <taxon>Musaceae</taxon>
        <taxon>Ensete</taxon>
    </lineage>
</organism>
<evidence type="ECO:0000313" key="1">
    <source>
        <dbReference type="EMBL" id="RRT39008.1"/>
    </source>
</evidence>
<proteinExistence type="predicted"/>
<name>A0A426XHP5_ENSVE</name>
<accession>A0A426XHP5</accession>
<dbReference type="Proteomes" id="UP000287651">
    <property type="component" value="Unassembled WGS sequence"/>
</dbReference>